<keyword evidence="5" id="KW-1185">Reference proteome</keyword>
<dbReference type="Gene3D" id="2.160.20.110">
    <property type="match status" value="2"/>
</dbReference>
<accession>A0A1Q2HQN0</accession>
<gene>
    <name evidence="4" type="ORF">L21SP3_01390</name>
</gene>
<dbReference type="InterPro" id="IPR013378">
    <property type="entry name" value="InlB-like_B-rpt"/>
</dbReference>
<comment type="subcellular location">
    <subcellularLocation>
        <location evidence="1">Cell envelope</location>
    </subcellularLocation>
</comment>
<organism evidence="4 5">
    <name type="scientific">Sedimentisphaera cyanobacteriorum</name>
    <dbReference type="NCBI Taxonomy" id="1940790"/>
    <lineage>
        <taxon>Bacteria</taxon>
        <taxon>Pseudomonadati</taxon>
        <taxon>Planctomycetota</taxon>
        <taxon>Phycisphaerae</taxon>
        <taxon>Sedimentisphaerales</taxon>
        <taxon>Sedimentisphaeraceae</taxon>
        <taxon>Sedimentisphaera</taxon>
    </lineage>
</organism>
<dbReference type="Pfam" id="PF18998">
    <property type="entry name" value="Flg_new_2"/>
    <property type="match status" value="1"/>
</dbReference>
<feature type="domain" description="GLUG" evidence="2">
    <location>
        <begin position="778"/>
        <end position="802"/>
    </location>
</feature>
<dbReference type="EMBL" id="CP019633">
    <property type="protein sequence ID" value="AQQ09584.1"/>
    <property type="molecule type" value="Genomic_DNA"/>
</dbReference>
<name>A0A1Q2HQN0_9BACT</name>
<protein>
    <submittedName>
        <fullName evidence="4">GLUG domain protein</fullName>
    </submittedName>
</protein>
<dbReference type="InterPro" id="IPR011493">
    <property type="entry name" value="GLUG"/>
</dbReference>
<dbReference type="InterPro" id="IPR044060">
    <property type="entry name" value="Bacterial_rp_domain"/>
</dbReference>
<dbReference type="Pfam" id="PF07581">
    <property type="entry name" value="Glug"/>
    <property type="match status" value="3"/>
</dbReference>
<evidence type="ECO:0000313" key="5">
    <source>
        <dbReference type="Proteomes" id="UP000188273"/>
    </source>
</evidence>
<feature type="domain" description="GLUG" evidence="2">
    <location>
        <begin position="718"/>
        <end position="739"/>
    </location>
</feature>
<reference evidence="5" key="1">
    <citation type="submission" date="2017-02" db="EMBL/GenBank/DDBJ databases">
        <title>Comparative genomics and description of representatives of a novel lineage of planctomycetes thriving in anoxic sediments.</title>
        <authorList>
            <person name="Spring S."/>
            <person name="Bunk B."/>
            <person name="Sproer C."/>
            <person name="Klenk H.-P."/>
        </authorList>
    </citation>
    <scope>NUCLEOTIDE SEQUENCE [LARGE SCALE GENOMIC DNA]</scope>
    <source>
        <strain evidence="5">L21-RPul-D3</strain>
    </source>
</reference>
<sequence>MAGGSVTVPSAPFNGSIVGGIVGQSLDSSVMQAVLAEDASVIGGRYSDTGGIVGYSGISTAGASAEISEAVSLGYIETGYLGYAGGVAGRNSRGMVTNCYAAGNVVANESSGDNTVLGGVVGQNERNDQNGGEAPVQYVHYAGTIMDKQGGQGFLGAVIGWNNGGSLDSAHYDSDLAGVSEFIGWGDQNETSSTALTSVQMTQQGNFPNFNFAQIWSMGAAYPVLTFQQTGDSVNYLVVLQPGEHGSINEANSEDDFVDIYFEGADFPSVNVSSDMGYDFVGFDPPLPDIVSGNFEATAQYEATPQYTVTFDAGAGGSITAGDAVQTVYEGEDAAEPTIEANEGWEFAGWDTDFTNVQSDLTVTAQYELTYTVNFLSGANGTITSGDTEQTVADGGSATAPTVEANTGWEFTGWDTDFTNVQSDLTVTAQYEATRQYTVTFDAGAGGSITSGEAVQTVYEGGDAEAPEITPNAPYIFAGWDKEFTNVQSEITVTAQYDTKTFTVTFNAGQYGIISEGQSQQTIEYGSSAASPSVEADQGWEFAGWDTPFDNVTSDLAITAEYSFAMAGSGTPEDPYQIKTAQDLGMADYALSARYVLINDIDLSEENFYSIGDSEEPFAGSFDGNDNKIQHLNKPIFYSIGEAGKAINLGIEEVDISMSSTNSFSIGSIAKKCRGTIENCYVSGNVEGGDDTGGLVGHLYYEGSLINCSSTAMVHGDNRVGGLVGRSNGGTIENCYAAGAESENGYLQSIDGTEDVGGICGLNFGTIESCCSEISVFGSRSVGGLCGKNSGHIKNSYSTEWVSCLGDNEEDDTVCGFCGKNSGTIKHCYSTSWVGGDDNPQGGFCGEKSYSTELECFWDIETSTVDIGYGKINGLDGDDEIYS</sequence>
<dbReference type="InterPro" id="IPR042229">
    <property type="entry name" value="Listeria/Bacterioides_rpt_sf"/>
</dbReference>
<dbReference type="AlphaFoldDB" id="A0A1Q2HQN0"/>
<evidence type="ECO:0000256" key="1">
    <source>
        <dbReference type="ARBA" id="ARBA00004196"/>
    </source>
</evidence>
<proteinExistence type="predicted"/>
<dbReference type="Pfam" id="PF09479">
    <property type="entry name" value="Flg_new"/>
    <property type="match status" value="3"/>
</dbReference>
<dbReference type="Proteomes" id="UP000188273">
    <property type="component" value="Chromosome"/>
</dbReference>
<evidence type="ECO:0000259" key="2">
    <source>
        <dbReference type="Pfam" id="PF07581"/>
    </source>
</evidence>
<feature type="domain" description="GLUG" evidence="2">
    <location>
        <begin position="82"/>
        <end position="106"/>
    </location>
</feature>
<feature type="domain" description="Bacterial repeat" evidence="3">
    <location>
        <begin position="371"/>
        <end position="432"/>
    </location>
</feature>
<evidence type="ECO:0000313" key="4">
    <source>
        <dbReference type="EMBL" id="AQQ09584.1"/>
    </source>
</evidence>
<dbReference type="GO" id="GO:0030313">
    <property type="term" value="C:cell envelope"/>
    <property type="evidence" value="ECO:0007669"/>
    <property type="project" value="UniProtKB-SubCell"/>
</dbReference>
<dbReference type="KEGG" id="pbu:L21SP3_01390"/>
<evidence type="ECO:0000259" key="3">
    <source>
        <dbReference type="Pfam" id="PF18998"/>
    </source>
</evidence>
<dbReference type="Gene3D" id="2.60.40.4270">
    <property type="entry name" value="Listeria-Bacteroides repeat domain"/>
    <property type="match status" value="1"/>
</dbReference>